<sequence>MVAGDKGDDKERKRRHMLLQVIRVIVVDDNDDKDHGNTLQGLGMSSQIEKDLLPSEYHRRAYFPLVAIEGSFVF</sequence>
<dbReference type="Proteomes" id="UP001367508">
    <property type="component" value="Unassembled WGS sequence"/>
</dbReference>
<name>A0AAN9ME30_CANGL</name>
<comment type="caution">
    <text evidence="1">The sequence shown here is derived from an EMBL/GenBank/DDBJ whole genome shotgun (WGS) entry which is preliminary data.</text>
</comment>
<evidence type="ECO:0000313" key="1">
    <source>
        <dbReference type="EMBL" id="KAK7350218.1"/>
    </source>
</evidence>
<accession>A0AAN9ME30</accession>
<dbReference type="EMBL" id="JAYMYQ010000002">
    <property type="protein sequence ID" value="KAK7350218.1"/>
    <property type="molecule type" value="Genomic_DNA"/>
</dbReference>
<gene>
    <name evidence="1" type="ORF">VNO77_08516</name>
</gene>
<reference evidence="1 2" key="1">
    <citation type="submission" date="2024-01" db="EMBL/GenBank/DDBJ databases">
        <title>The genomes of 5 underutilized Papilionoideae crops provide insights into root nodulation and disease resistanc.</title>
        <authorList>
            <person name="Jiang F."/>
        </authorList>
    </citation>
    <scope>NUCLEOTIDE SEQUENCE [LARGE SCALE GENOMIC DNA]</scope>
    <source>
        <strain evidence="1">LVBAO_FW01</strain>
        <tissue evidence="1">Leaves</tissue>
    </source>
</reference>
<proteinExistence type="predicted"/>
<evidence type="ECO:0000313" key="2">
    <source>
        <dbReference type="Proteomes" id="UP001367508"/>
    </source>
</evidence>
<keyword evidence="2" id="KW-1185">Reference proteome</keyword>
<dbReference type="AlphaFoldDB" id="A0AAN9ME30"/>
<protein>
    <submittedName>
        <fullName evidence="1">Uncharacterized protein</fullName>
    </submittedName>
</protein>
<organism evidence="1 2">
    <name type="scientific">Canavalia gladiata</name>
    <name type="common">Sword bean</name>
    <name type="synonym">Dolichos gladiatus</name>
    <dbReference type="NCBI Taxonomy" id="3824"/>
    <lineage>
        <taxon>Eukaryota</taxon>
        <taxon>Viridiplantae</taxon>
        <taxon>Streptophyta</taxon>
        <taxon>Embryophyta</taxon>
        <taxon>Tracheophyta</taxon>
        <taxon>Spermatophyta</taxon>
        <taxon>Magnoliopsida</taxon>
        <taxon>eudicotyledons</taxon>
        <taxon>Gunneridae</taxon>
        <taxon>Pentapetalae</taxon>
        <taxon>rosids</taxon>
        <taxon>fabids</taxon>
        <taxon>Fabales</taxon>
        <taxon>Fabaceae</taxon>
        <taxon>Papilionoideae</taxon>
        <taxon>50 kb inversion clade</taxon>
        <taxon>NPAAA clade</taxon>
        <taxon>indigoferoid/millettioid clade</taxon>
        <taxon>Phaseoleae</taxon>
        <taxon>Canavalia</taxon>
    </lineage>
</organism>